<keyword evidence="3" id="KW-1185">Reference proteome</keyword>
<feature type="region of interest" description="Disordered" evidence="1">
    <location>
        <begin position="218"/>
        <end position="239"/>
    </location>
</feature>
<dbReference type="GO" id="GO:0042797">
    <property type="term" value="P:tRNA transcription by RNA polymerase III"/>
    <property type="evidence" value="ECO:0007669"/>
    <property type="project" value="TreeGrafter"/>
</dbReference>
<name>A0AAV6KSB0_9ERIC</name>
<feature type="region of interest" description="Disordered" evidence="1">
    <location>
        <begin position="503"/>
        <end position="543"/>
    </location>
</feature>
<dbReference type="Proteomes" id="UP000823749">
    <property type="component" value="Chromosome 3"/>
</dbReference>
<sequence length="738" mass="82769">MCLLSVKSELVSQAEISRRVMADMDLDDLDGLSRVPSRISRFAPKNSKLKAKSEPQELNSFPLKKKKEEVYSIHDCETTNQDDCAIKMDLAVKMDVEAKSEGQEAKDETMEEVNDDDRVVREIDLYVLQYPLRPCWRPYELDERCEEVRIKPSRAEVEVDLSIDVNSKNYDTDADPRLHINPIRAVVQLRPSMEHLKSDGSKKKSVTCNVEATIKLEDPKDEKSAGPSKKVNKLPGTMNGRNDDLEESWMALKYHSSKSDYSIRCLRKMEVEESAPIQFSMSPYDFDTDMCEFFLLVYQAGVREYVLKYDYVSSLCPGAFNDNIKSQGPSTRFLRSLPLEERFKIWFREGPPANRLQTLKKHLAPDDSIEDVLGVLQKLAHLVQGLWIPKTPLLLEGGVEGLARDYFLLLFSKNPVISYEQVKAVGSRGQPLKDAIKGVLSILAVERPDLHGWKFKELPDVSSENESSDEMFVKLYSDVVKEQEKAWERAEKPLTESIFVGGRGGLKNSSKPDTANRVGTSKVQSKGAAKSSNGAVSRTPMSNETREALPKVLQKLFQTHSVCSFQLICQRLREMAISESTRPKGVAREVKAAAIALDAPQEELLELIGQVAINIHGVYVSRSSIDPQYDPLRKIVIDLLIAEGPNAKLKRAAIVEAAKMQLNQDISPNAYQKVSTDSCQSAIESSSYAVCPILSFSVPVIHVESLWKFKFSLSQVLNELCVSQGSAWVLKRGDGNPK</sequence>
<dbReference type="AlphaFoldDB" id="A0AAV6KSB0"/>
<organism evidence="2 3">
    <name type="scientific">Rhododendron griersonianum</name>
    <dbReference type="NCBI Taxonomy" id="479676"/>
    <lineage>
        <taxon>Eukaryota</taxon>
        <taxon>Viridiplantae</taxon>
        <taxon>Streptophyta</taxon>
        <taxon>Embryophyta</taxon>
        <taxon>Tracheophyta</taxon>
        <taxon>Spermatophyta</taxon>
        <taxon>Magnoliopsida</taxon>
        <taxon>eudicotyledons</taxon>
        <taxon>Gunneridae</taxon>
        <taxon>Pentapetalae</taxon>
        <taxon>asterids</taxon>
        <taxon>Ericales</taxon>
        <taxon>Ericaceae</taxon>
        <taxon>Ericoideae</taxon>
        <taxon>Rhodoreae</taxon>
        <taxon>Rhododendron</taxon>
    </lineage>
</organism>
<dbReference type="GO" id="GO:0005666">
    <property type="term" value="C:RNA polymerase III complex"/>
    <property type="evidence" value="ECO:0007669"/>
    <property type="project" value="TreeGrafter"/>
</dbReference>
<feature type="compositionally biased region" description="Polar residues" evidence="1">
    <location>
        <begin position="507"/>
        <end position="543"/>
    </location>
</feature>
<dbReference type="EMBL" id="JACTNZ010000003">
    <property type="protein sequence ID" value="KAG5555535.1"/>
    <property type="molecule type" value="Genomic_DNA"/>
</dbReference>
<evidence type="ECO:0000313" key="2">
    <source>
        <dbReference type="EMBL" id="KAG5555535.1"/>
    </source>
</evidence>
<protein>
    <submittedName>
        <fullName evidence="2">Uncharacterized protein</fullName>
    </submittedName>
</protein>
<gene>
    <name evidence="2" type="ORF">RHGRI_006248</name>
</gene>
<dbReference type="PANTHER" id="PTHR12069">
    <property type="entry name" value="DNA-DIRECTED RNA POLYMERASES III 80 KDA POLYPEPTIDE RNA POLYMERASE III SUBUNIT 5"/>
    <property type="match status" value="1"/>
</dbReference>
<dbReference type="PANTHER" id="PTHR12069:SF0">
    <property type="entry name" value="DNA-DIRECTED RNA POLYMERASE III SUBUNIT RPC5"/>
    <property type="match status" value="1"/>
</dbReference>
<proteinExistence type="predicted"/>
<reference evidence="2" key="1">
    <citation type="submission" date="2020-08" db="EMBL/GenBank/DDBJ databases">
        <title>Plant Genome Project.</title>
        <authorList>
            <person name="Zhang R.-G."/>
        </authorList>
    </citation>
    <scope>NUCLEOTIDE SEQUENCE</scope>
    <source>
        <strain evidence="2">WSP0</strain>
        <tissue evidence="2">Leaf</tissue>
    </source>
</reference>
<dbReference type="InterPro" id="IPR006886">
    <property type="entry name" value="RNA_pol_III_Rpc5"/>
</dbReference>
<dbReference type="Pfam" id="PF04801">
    <property type="entry name" value="RPC5"/>
    <property type="match status" value="2"/>
</dbReference>
<evidence type="ECO:0000313" key="3">
    <source>
        <dbReference type="Proteomes" id="UP000823749"/>
    </source>
</evidence>
<comment type="caution">
    <text evidence="2">The sequence shown here is derived from an EMBL/GenBank/DDBJ whole genome shotgun (WGS) entry which is preliminary data.</text>
</comment>
<accession>A0AAV6KSB0</accession>
<evidence type="ECO:0000256" key="1">
    <source>
        <dbReference type="SAM" id="MobiDB-lite"/>
    </source>
</evidence>